<dbReference type="EMBL" id="AGNL01038876">
    <property type="protein sequence ID" value="EJK52950.1"/>
    <property type="molecule type" value="Genomic_DNA"/>
</dbReference>
<feature type="region of interest" description="Disordered" evidence="1">
    <location>
        <begin position="763"/>
        <end position="790"/>
    </location>
</feature>
<feature type="compositionally biased region" description="Basic residues" evidence="1">
    <location>
        <begin position="590"/>
        <end position="608"/>
    </location>
</feature>
<comment type="caution">
    <text evidence="3">The sequence shown here is derived from an EMBL/GenBank/DDBJ whole genome shotgun (WGS) entry which is preliminary data.</text>
</comment>
<dbReference type="AlphaFoldDB" id="K0RI82"/>
<organism evidence="3 4">
    <name type="scientific">Thalassiosira oceanica</name>
    <name type="common">Marine diatom</name>
    <dbReference type="NCBI Taxonomy" id="159749"/>
    <lineage>
        <taxon>Eukaryota</taxon>
        <taxon>Sar</taxon>
        <taxon>Stramenopiles</taxon>
        <taxon>Ochrophyta</taxon>
        <taxon>Bacillariophyta</taxon>
        <taxon>Coscinodiscophyceae</taxon>
        <taxon>Thalassiosirophycidae</taxon>
        <taxon>Thalassiosirales</taxon>
        <taxon>Thalassiosiraceae</taxon>
        <taxon>Thalassiosira</taxon>
    </lineage>
</organism>
<feature type="region of interest" description="Disordered" evidence="1">
    <location>
        <begin position="567"/>
        <end position="630"/>
    </location>
</feature>
<dbReference type="InterPro" id="IPR049227">
    <property type="entry name" value="DUF6824"/>
</dbReference>
<evidence type="ECO:0000313" key="4">
    <source>
        <dbReference type="Proteomes" id="UP000266841"/>
    </source>
</evidence>
<feature type="region of interest" description="Disordered" evidence="1">
    <location>
        <begin position="29"/>
        <end position="122"/>
    </location>
</feature>
<dbReference type="eggNOG" id="ENOG502SSM2">
    <property type="taxonomic scope" value="Eukaryota"/>
</dbReference>
<evidence type="ECO:0000256" key="1">
    <source>
        <dbReference type="SAM" id="MobiDB-lite"/>
    </source>
</evidence>
<gene>
    <name evidence="3" type="ORF">THAOC_27708</name>
</gene>
<feature type="domain" description="DUF6824" evidence="2">
    <location>
        <begin position="160"/>
        <end position="255"/>
    </location>
</feature>
<evidence type="ECO:0000313" key="3">
    <source>
        <dbReference type="EMBL" id="EJK52950.1"/>
    </source>
</evidence>
<feature type="compositionally biased region" description="Polar residues" evidence="1">
    <location>
        <begin position="430"/>
        <end position="458"/>
    </location>
</feature>
<proteinExistence type="predicted"/>
<reference evidence="3 4" key="1">
    <citation type="journal article" date="2012" name="Genome Biol.">
        <title>Genome and low-iron response of an oceanic diatom adapted to chronic iron limitation.</title>
        <authorList>
            <person name="Lommer M."/>
            <person name="Specht M."/>
            <person name="Roy A.S."/>
            <person name="Kraemer L."/>
            <person name="Andreson R."/>
            <person name="Gutowska M.A."/>
            <person name="Wolf J."/>
            <person name="Bergner S.V."/>
            <person name="Schilhabel M.B."/>
            <person name="Klostermeier U.C."/>
            <person name="Beiko R.G."/>
            <person name="Rosenstiel P."/>
            <person name="Hippler M."/>
            <person name="Laroche J."/>
        </authorList>
    </citation>
    <scope>NUCLEOTIDE SEQUENCE [LARGE SCALE GENOMIC DNA]</scope>
    <source>
        <strain evidence="3 4">CCMP1005</strain>
    </source>
</reference>
<feature type="compositionally biased region" description="Basic and acidic residues" evidence="1">
    <location>
        <begin position="770"/>
        <end position="781"/>
    </location>
</feature>
<accession>K0RI82</accession>
<sequence>MDVLVTLTLTDCAAHQWLLGGDEGVEASRRAMDGPYRPPVDAQRTLGWPRATLTEDKRRKHMRSQYTHQNHHPPPTSYTNTHKDMKTSADARSSPQISVHQREKSRLLAEGRTRKGSYRGQGASGIQWEVQVRIVKTMDQSTNPMHPPQDKYILELGDHDVLCGRGSGPNDRRGNIEFRNLIMLRKVDYLSAPTRDAKGKIAKSIVETVRMRGGRFVRKLNAAEVEKAGFAKGTAVYEMADEPTVLEKAKQTLRQNRADYVTKNQLPINVRAGGAPPTMGEIKSRQQEYQRKQQGSFNPIPLGASANLDSMQRPNLSASAAEQLNLLIASGNSFQNNLHGSGQSTFLTLLQEEEQKALAQQFDQMNQQQGNTLQREMGYVQNSGQYQMQQPNFHRPQNIGSFEFGASAQQYQGASEVDMAGSTAGGGIVPQSQMQTLSRNGNGLYQNQNNVPVGSNPSDLEPDAFRALISQYPESDQAQLLFRYNQIQSQKAALWNVQQAQIMNNSTNNQFAQNHQPISQNQQLAADLPQSHQQMAVPPLNVLQEDAAPSRDAGVSFQGQQSGVYNDAETSLNDLPPGGESANDAAPARRPSRRSTFRTRNAARRTGQRRRDLQSDQAKQAEPIEPVALSGDKESISMSFLTAKKLADTFNESSEMSTNSLGFSANFGMVMNQSDIMKSVTSKDLDFLKSVSSKDFNPSRQEPIDEFKSSLNASMLSMMSMSLTESMNVPSSSAAAGDTQEGKEVKVVTGTKLTESMISMGDFGADLLDEDHLPPTEEERNSSSGSRGST</sequence>
<feature type="region of interest" description="Disordered" evidence="1">
    <location>
        <begin position="269"/>
        <end position="294"/>
    </location>
</feature>
<feature type="compositionally biased region" description="Basic and acidic residues" evidence="1">
    <location>
        <begin position="282"/>
        <end position="291"/>
    </location>
</feature>
<feature type="region of interest" description="Disordered" evidence="1">
    <location>
        <begin position="419"/>
        <end position="458"/>
    </location>
</feature>
<dbReference type="OrthoDB" id="49235at2759"/>
<name>K0RI82_THAOC</name>
<feature type="compositionally biased region" description="Basic and acidic residues" evidence="1">
    <location>
        <begin position="100"/>
        <end position="113"/>
    </location>
</feature>
<evidence type="ECO:0000259" key="2">
    <source>
        <dbReference type="Pfam" id="PF20710"/>
    </source>
</evidence>
<dbReference type="Proteomes" id="UP000266841">
    <property type="component" value="Unassembled WGS sequence"/>
</dbReference>
<protein>
    <recommendedName>
        <fullName evidence="2">DUF6824 domain-containing protein</fullName>
    </recommendedName>
</protein>
<keyword evidence="4" id="KW-1185">Reference proteome</keyword>
<dbReference type="Pfam" id="PF20710">
    <property type="entry name" value="DUF6824"/>
    <property type="match status" value="1"/>
</dbReference>
<feature type="compositionally biased region" description="Polar residues" evidence="1">
    <location>
        <begin position="90"/>
        <end position="99"/>
    </location>
</feature>